<gene>
    <name evidence="7" type="ORF">GGG17_08175</name>
</gene>
<dbReference type="EMBL" id="WLVL01000028">
    <property type="protein sequence ID" value="MTB71947.1"/>
    <property type="molecule type" value="Genomic_DNA"/>
</dbReference>
<evidence type="ECO:0000256" key="3">
    <source>
        <dbReference type="PROSITE-ProRule" id="PRU10007"/>
    </source>
</evidence>
<feature type="domain" description="Aldehyde dehydrogenase" evidence="6">
    <location>
        <begin position="49"/>
        <end position="504"/>
    </location>
</feature>
<dbReference type="PANTHER" id="PTHR11699">
    <property type="entry name" value="ALDEHYDE DEHYDROGENASE-RELATED"/>
    <property type="match status" value="1"/>
</dbReference>
<evidence type="ECO:0000256" key="5">
    <source>
        <dbReference type="SAM" id="MobiDB-lite"/>
    </source>
</evidence>
<dbReference type="Gene3D" id="3.40.309.10">
    <property type="entry name" value="Aldehyde Dehydrogenase, Chain A, domain 2"/>
    <property type="match status" value="1"/>
</dbReference>
<evidence type="ECO:0000313" key="7">
    <source>
        <dbReference type="EMBL" id="MTB71947.1"/>
    </source>
</evidence>
<dbReference type="InterPro" id="IPR015590">
    <property type="entry name" value="Aldehyde_DH_dom"/>
</dbReference>
<dbReference type="GO" id="GO:0016620">
    <property type="term" value="F:oxidoreductase activity, acting on the aldehyde or oxo group of donors, NAD or NADP as acceptor"/>
    <property type="evidence" value="ECO:0007669"/>
    <property type="project" value="InterPro"/>
</dbReference>
<feature type="region of interest" description="Disordered" evidence="5">
    <location>
        <begin position="1"/>
        <end position="23"/>
    </location>
</feature>
<protein>
    <submittedName>
        <fullName evidence="7">Aldehyde dehydrogenase family protein</fullName>
    </submittedName>
</protein>
<comment type="similarity">
    <text evidence="1 4">Belongs to the aldehyde dehydrogenase family.</text>
</comment>
<dbReference type="Gene3D" id="3.40.605.10">
    <property type="entry name" value="Aldehyde Dehydrogenase, Chain A, domain 1"/>
    <property type="match status" value="1"/>
</dbReference>
<dbReference type="SUPFAM" id="SSF53720">
    <property type="entry name" value="ALDH-like"/>
    <property type="match status" value="1"/>
</dbReference>
<reference evidence="7 8" key="1">
    <citation type="submission" date="2019-11" db="EMBL/GenBank/DDBJ databases">
        <title>Whole genome sequencing identifies a novel species of the genus Arsenicicoccus isolated from human blood.</title>
        <authorList>
            <person name="Jeong J.H."/>
            <person name="Kweon O.J."/>
            <person name="Kim H.R."/>
            <person name="Kim T.-H."/>
            <person name="Ha S.-M."/>
            <person name="Lee M.-K."/>
        </authorList>
    </citation>
    <scope>NUCLEOTIDE SEQUENCE [LARGE SCALE GENOMIC DNA]</scope>
    <source>
        <strain evidence="7 8">MKL-02</strain>
    </source>
</reference>
<feature type="active site" evidence="3">
    <location>
        <position position="277"/>
    </location>
</feature>
<sequence length="540" mass="57218">MSLSTPAKPSSLRAATGNPVVGGAPRHTVDQAWIDQVSRGVVSDGTVPAVELTTPLTGEVLGTVAQSSRADVEAAVRAGRMAQVRWARTRLGDRSRILLRFHDLVLEHQSELLDLVQLESGKTRFHAFEEIADTAIVSRHYARRLPGYLAGTSAQGGLPLLATARAARRPKGVVGVVAPWNYPLSMSITDAIPALLAGNAVVLRPDNRSALSCLRAVQLLEEAGLPDGVLLVVLGDGPSAGQAVVELTDYVCFTGSTATGRRVAATCAERLVGCSLELGGKNPLYVAADADLDRAARGAVTASFGSAGQLCISAERIICHEAIADDFVRRLVALVRQMRLSVDLAYGADMGSLAGPQQLATVTEHVEDARAKGATILTGGRARPDIGPYVYEPTVLTDVTEDMLCARGETFGPVVSVYRARDDRAAIAMCNDTDYGLNASVWTRDVRRGKELARRIDAGTVGVNDGYAAAWTAVGAPMGGMKQSGLGRRHGAEGIRKYTEEQNVAVQRLVPVQGPAGVDQALWTTMLTSGLRSLRLTGWR</sequence>
<evidence type="ECO:0000256" key="4">
    <source>
        <dbReference type="RuleBase" id="RU003345"/>
    </source>
</evidence>
<evidence type="ECO:0000256" key="1">
    <source>
        <dbReference type="ARBA" id="ARBA00009986"/>
    </source>
</evidence>
<dbReference type="AlphaFoldDB" id="A0A6I3IE43"/>
<evidence type="ECO:0000259" key="6">
    <source>
        <dbReference type="Pfam" id="PF00171"/>
    </source>
</evidence>
<comment type="caution">
    <text evidence="7">The sequence shown here is derived from an EMBL/GenBank/DDBJ whole genome shotgun (WGS) entry which is preliminary data.</text>
</comment>
<dbReference type="InterPro" id="IPR016161">
    <property type="entry name" value="Ald_DH/histidinol_DH"/>
</dbReference>
<accession>A0A6I3IE43</accession>
<evidence type="ECO:0000313" key="8">
    <source>
        <dbReference type="Proteomes" id="UP000431092"/>
    </source>
</evidence>
<dbReference type="Proteomes" id="UP000431092">
    <property type="component" value="Unassembled WGS sequence"/>
</dbReference>
<dbReference type="InterPro" id="IPR029510">
    <property type="entry name" value="Ald_DH_CS_GLU"/>
</dbReference>
<dbReference type="NCBIfam" id="NF006916">
    <property type="entry name" value="PRK09407.1"/>
    <property type="match status" value="1"/>
</dbReference>
<proteinExistence type="inferred from homology"/>
<evidence type="ECO:0000256" key="2">
    <source>
        <dbReference type="ARBA" id="ARBA00023002"/>
    </source>
</evidence>
<dbReference type="InterPro" id="IPR016162">
    <property type="entry name" value="Ald_DH_N"/>
</dbReference>
<keyword evidence="2 4" id="KW-0560">Oxidoreductase</keyword>
<dbReference type="Pfam" id="PF00171">
    <property type="entry name" value="Aldedh"/>
    <property type="match status" value="1"/>
</dbReference>
<keyword evidence="8" id="KW-1185">Reference proteome</keyword>
<dbReference type="RefSeq" id="WP_154593238.1">
    <property type="nucleotide sequence ID" value="NZ_WLVL01000028.1"/>
</dbReference>
<organism evidence="7 8">
    <name type="scientific">Arsenicicoccus cauae</name>
    <dbReference type="NCBI Taxonomy" id="2663847"/>
    <lineage>
        <taxon>Bacteria</taxon>
        <taxon>Bacillati</taxon>
        <taxon>Actinomycetota</taxon>
        <taxon>Actinomycetes</taxon>
        <taxon>Micrococcales</taxon>
        <taxon>Intrasporangiaceae</taxon>
        <taxon>Arsenicicoccus</taxon>
    </lineage>
</organism>
<dbReference type="InterPro" id="IPR016163">
    <property type="entry name" value="Ald_DH_C"/>
</dbReference>
<name>A0A6I3IE43_9MICO</name>
<dbReference type="FunFam" id="3.40.309.10:FF:000009">
    <property type="entry name" value="Aldehyde dehydrogenase A"/>
    <property type="match status" value="1"/>
</dbReference>
<dbReference type="PROSITE" id="PS00687">
    <property type="entry name" value="ALDEHYDE_DEHYDR_GLU"/>
    <property type="match status" value="1"/>
</dbReference>